<protein>
    <submittedName>
        <fullName evidence="1">Uncharacterized protein</fullName>
    </submittedName>
</protein>
<organism evidence="1 2">
    <name type="scientific">Armillaria borealis</name>
    <dbReference type="NCBI Taxonomy" id="47425"/>
    <lineage>
        <taxon>Eukaryota</taxon>
        <taxon>Fungi</taxon>
        <taxon>Dikarya</taxon>
        <taxon>Basidiomycota</taxon>
        <taxon>Agaricomycotina</taxon>
        <taxon>Agaricomycetes</taxon>
        <taxon>Agaricomycetidae</taxon>
        <taxon>Agaricales</taxon>
        <taxon>Marasmiineae</taxon>
        <taxon>Physalacriaceae</taxon>
        <taxon>Armillaria</taxon>
    </lineage>
</organism>
<gene>
    <name evidence="1" type="ORF">EV421DRAFT_1737926</name>
</gene>
<evidence type="ECO:0000313" key="2">
    <source>
        <dbReference type="Proteomes" id="UP001175226"/>
    </source>
</evidence>
<dbReference type="EMBL" id="JAUEPT010000038">
    <property type="protein sequence ID" value="KAK0439413.1"/>
    <property type="molecule type" value="Genomic_DNA"/>
</dbReference>
<accession>A0AA39MMJ0</accession>
<reference evidence="1" key="1">
    <citation type="submission" date="2023-06" db="EMBL/GenBank/DDBJ databases">
        <authorList>
            <consortium name="Lawrence Berkeley National Laboratory"/>
            <person name="Ahrendt S."/>
            <person name="Sahu N."/>
            <person name="Indic B."/>
            <person name="Wong-Bajracharya J."/>
            <person name="Merenyi Z."/>
            <person name="Ke H.-M."/>
            <person name="Monk M."/>
            <person name="Kocsube S."/>
            <person name="Drula E."/>
            <person name="Lipzen A."/>
            <person name="Balint B."/>
            <person name="Henrissat B."/>
            <person name="Andreopoulos B."/>
            <person name="Martin F.M."/>
            <person name="Harder C.B."/>
            <person name="Rigling D."/>
            <person name="Ford K.L."/>
            <person name="Foster G.D."/>
            <person name="Pangilinan J."/>
            <person name="Papanicolaou A."/>
            <person name="Barry K."/>
            <person name="LaButti K."/>
            <person name="Viragh M."/>
            <person name="Koriabine M."/>
            <person name="Yan M."/>
            <person name="Riley R."/>
            <person name="Champramary S."/>
            <person name="Plett K.L."/>
            <person name="Tsai I.J."/>
            <person name="Slot J."/>
            <person name="Sipos G."/>
            <person name="Plett J."/>
            <person name="Nagy L.G."/>
            <person name="Grigoriev I.V."/>
        </authorList>
    </citation>
    <scope>NUCLEOTIDE SEQUENCE</scope>
    <source>
        <strain evidence="1">FPL87.14</strain>
    </source>
</reference>
<keyword evidence="2" id="KW-1185">Reference proteome</keyword>
<sequence length="226" mass="25351">MSPLATNYDYVADDGFVILQHDGLPLKFYCATRRRGGGAVDKAGTWALTLLVCLACKICRSSSPFFLKLKPRDDIFFGLILSTARQAGVKRGRTEDQSDSMRETRACMRREAHAGRWACEERCRQERAMNRWTRGLYGRTDVLWLRDGRRRQGPAIWLRSALAWSDTVLDDVRYAQSAAGPKVRSDNATAEALTTLTVPQPSTAQTRVSSLSLATCADALTRRLRF</sequence>
<name>A0AA39MMJ0_9AGAR</name>
<proteinExistence type="predicted"/>
<evidence type="ECO:0000313" key="1">
    <source>
        <dbReference type="EMBL" id="KAK0439413.1"/>
    </source>
</evidence>
<dbReference type="Proteomes" id="UP001175226">
    <property type="component" value="Unassembled WGS sequence"/>
</dbReference>
<comment type="caution">
    <text evidence="1">The sequence shown here is derived from an EMBL/GenBank/DDBJ whole genome shotgun (WGS) entry which is preliminary data.</text>
</comment>
<dbReference type="AlphaFoldDB" id="A0AA39MMJ0"/>